<dbReference type="AlphaFoldDB" id="A0AAD5SID6"/>
<dbReference type="PANTHER" id="PTHR46493:SF1">
    <property type="entry name" value="PEPTIDYL-PROLYL CIS-TRANS ISOMERASE FKBP3"/>
    <property type="match status" value="1"/>
</dbReference>
<name>A0AAD5SID6_9FUNG</name>
<comment type="caution">
    <text evidence="5">The sequence shown here is derived from an EMBL/GenBank/DDBJ whole genome shotgun (WGS) entry which is preliminary data.</text>
</comment>
<dbReference type="Pfam" id="PF00254">
    <property type="entry name" value="FKBP_C"/>
    <property type="match status" value="1"/>
</dbReference>
<keyword evidence="2" id="KW-0697">Rotamase</keyword>
<reference evidence="5" key="1">
    <citation type="submission" date="2020-05" db="EMBL/GenBank/DDBJ databases">
        <title>Phylogenomic resolution of chytrid fungi.</title>
        <authorList>
            <person name="Stajich J.E."/>
            <person name="Amses K."/>
            <person name="Simmons R."/>
            <person name="Seto K."/>
            <person name="Myers J."/>
            <person name="Bonds A."/>
            <person name="Quandt C.A."/>
            <person name="Barry K."/>
            <person name="Liu P."/>
            <person name="Grigoriev I."/>
            <person name="Longcore J.E."/>
            <person name="James T.Y."/>
        </authorList>
    </citation>
    <scope>NUCLEOTIDE SEQUENCE</scope>
    <source>
        <strain evidence="5">JEL0318</strain>
    </source>
</reference>
<dbReference type="CDD" id="cd21063">
    <property type="entry name" value="BTHB_FKBP25"/>
    <property type="match status" value="1"/>
</dbReference>
<keyword evidence="1" id="KW-0597">Phosphoprotein</keyword>
<comment type="catalytic activity">
    <reaction evidence="2">
        <text>[protein]-peptidylproline (omega=180) = [protein]-peptidylproline (omega=0)</text>
        <dbReference type="Rhea" id="RHEA:16237"/>
        <dbReference type="Rhea" id="RHEA-COMP:10747"/>
        <dbReference type="Rhea" id="RHEA-COMP:10748"/>
        <dbReference type="ChEBI" id="CHEBI:83833"/>
        <dbReference type="ChEBI" id="CHEBI:83834"/>
        <dbReference type="EC" id="5.2.1.8"/>
    </reaction>
</comment>
<feature type="compositionally biased region" description="Basic and acidic residues" evidence="3">
    <location>
        <begin position="96"/>
        <end position="106"/>
    </location>
</feature>
<protein>
    <recommendedName>
        <fullName evidence="2">peptidylprolyl isomerase</fullName>
        <ecNumber evidence="2">5.2.1.8</ecNumber>
    </recommendedName>
</protein>
<evidence type="ECO:0000313" key="5">
    <source>
        <dbReference type="EMBL" id="KAJ3056085.1"/>
    </source>
</evidence>
<dbReference type="PANTHER" id="PTHR46493">
    <property type="entry name" value="PEPTIDYL-PROLYL CIS-TRANS ISOMERASE FKBP3"/>
    <property type="match status" value="1"/>
</dbReference>
<keyword evidence="6" id="KW-1185">Reference proteome</keyword>
<dbReference type="InterPro" id="IPR043368">
    <property type="entry name" value="FKBP3"/>
</dbReference>
<dbReference type="EC" id="5.2.1.8" evidence="2"/>
<feature type="non-terminal residue" evidence="5">
    <location>
        <position position="202"/>
    </location>
</feature>
<keyword evidence="2" id="KW-0413">Isomerase</keyword>
<sequence length="202" mass="21934">MSGPTPLWSATDLDSDAVSKKDLVTFLHDHATYQFLKDRRLWGKIPNITKTAKKPDLIAAYNALFETSAFRDEGESLEEAATAAAAAAAASAPTTEVKKETKKDAPPEPPKYTKQVLKKGDNTNFPKKGDSVACFYTGTLPDGTVFDTNLGKKKPVPLKFKVGVGRVIKGWDEGLLTMSKGEKAKLTIESDWAYGRKGLPEA</sequence>
<dbReference type="Pfam" id="PF18410">
    <property type="entry name" value="BTHB"/>
    <property type="match status" value="1"/>
</dbReference>
<dbReference type="Gene3D" id="3.10.50.40">
    <property type="match status" value="1"/>
</dbReference>
<proteinExistence type="predicted"/>
<dbReference type="PROSITE" id="PS50059">
    <property type="entry name" value="FKBP_PPIASE"/>
    <property type="match status" value="1"/>
</dbReference>
<evidence type="ECO:0000259" key="4">
    <source>
        <dbReference type="PROSITE" id="PS50059"/>
    </source>
</evidence>
<dbReference type="SUPFAM" id="SSF54534">
    <property type="entry name" value="FKBP-like"/>
    <property type="match status" value="1"/>
</dbReference>
<evidence type="ECO:0000256" key="1">
    <source>
        <dbReference type="ARBA" id="ARBA00022553"/>
    </source>
</evidence>
<evidence type="ECO:0000256" key="3">
    <source>
        <dbReference type="SAM" id="MobiDB-lite"/>
    </source>
</evidence>
<dbReference type="InterPro" id="IPR046357">
    <property type="entry name" value="PPIase_dom_sf"/>
</dbReference>
<dbReference type="InterPro" id="IPR041200">
    <property type="entry name" value="FKBP3_BTHB"/>
</dbReference>
<dbReference type="Proteomes" id="UP001212841">
    <property type="component" value="Unassembled WGS sequence"/>
</dbReference>
<organism evidence="5 6">
    <name type="scientific">Rhizophlyctis rosea</name>
    <dbReference type="NCBI Taxonomy" id="64517"/>
    <lineage>
        <taxon>Eukaryota</taxon>
        <taxon>Fungi</taxon>
        <taxon>Fungi incertae sedis</taxon>
        <taxon>Chytridiomycota</taxon>
        <taxon>Chytridiomycota incertae sedis</taxon>
        <taxon>Chytridiomycetes</taxon>
        <taxon>Rhizophlyctidales</taxon>
        <taxon>Rhizophlyctidaceae</taxon>
        <taxon>Rhizophlyctis</taxon>
    </lineage>
</organism>
<evidence type="ECO:0000256" key="2">
    <source>
        <dbReference type="PROSITE-ProRule" id="PRU00277"/>
    </source>
</evidence>
<dbReference type="Gene3D" id="1.10.720.80">
    <property type="match status" value="1"/>
</dbReference>
<dbReference type="EMBL" id="JADGJD010000047">
    <property type="protein sequence ID" value="KAJ3056085.1"/>
    <property type="molecule type" value="Genomic_DNA"/>
</dbReference>
<accession>A0AAD5SID6</accession>
<dbReference type="GO" id="GO:0003755">
    <property type="term" value="F:peptidyl-prolyl cis-trans isomerase activity"/>
    <property type="evidence" value="ECO:0007669"/>
    <property type="project" value="UniProtKB-KW"/>
</dbReference>
<gene>
    <name evidence="5" type="primary">FKBP3</name>
    <name evidence="5" type="ORF">HK097_008213</name>
</gene>
<feature type="domain" description="PPIase FKBP-type" evidence="4">
    <location>
        <begin position="129"/>
        <end position="202"/>
    </location>
</feature>
<evidence type="ECO:0000313" key="6">
    <source>
        <dbReference type="Proteomes" id="UP001212841"/>
    </source>
</evidence>
<dbReference type="InterPro" id="IPR001179">
    <property type="entry name" value="PPIase_FKBP_dom"/>
</dbReference>
<feature type="region of interest" description="Disordered" evidence="3">
    <location>
        <begin position="91"/>
        <end position="113"/>
    </location>
</feature>